<name>A0A2T0Q978_9ACTN</name>
<dbReference type="GO" id="GO:0000160">
    <property type="term" value="P:phosphorelay signal transduction system"/>
    <property type="evidence" value="ECO:0007669"/>
    <property type="project" value="UniProtKB-KW"/>
</dbReference>
<keyword evidence="4" id="KW-0902">Two-component regulatory system</keyword>
<dbReference type="PROSITE" id="PS50042">
    <property type="entry name" value="CNMP_BINDING_3"/>
    <property type="match status" value="1"/>
</dbReference>
<dbReference type="InterPro" id="IPR018490">
    <property type="entry name" value="cNMP-bd_dom_sf"/>
</dbReference>
<dbReference type="EC" id="2.7.13.3" evidence="2"/>
<dbReference type="InterPro" id="IPR036890">
    <property type="entry name" value="HATPase_C_sf"/>
</dbReference>
<evidence type="ECO:0000256" key="1">
    <source>
        <dbReference type="ARBA" id="ARBA00000085"/>
    </source>
</evidence>
<evidence type="ECO:0000259" key="6">
    <source>
        <dbReference type="PROSITE" id="PS50109"/>
    </source>
</evidence>
<dbReference type="InterPro" id="IPR004358">
    <property type="entry name" value="Sig_transdc_His_kin-like_C"/>
</dbReference>
<evidence type="ECO:0000259" key="5">
    <source>
        <dbReference type="PROSITE" id="PS50042"/>
    </source>
</evidence>
<sequence>MSARISPEELGTLFLFEQLEPERLAWLAERGAVREYPSGHRIYGEGESGTCFFVLLSGTMSLTRAVRGGGEVEVTRSDHRGTYFGGVMGLLTEDFQEPPYTNSGHAITDVTVFELSCADFRRFMERWYPIALHLVAGVYGTMRTSQARVAERERLVALGSVTAGLTHELNNPAAATQRAVTALREETGILRQKLAYLAESRLNPAVLRELVSVQDAAVKGMAAAPKLSPLEFSDREDEMIDWLEEHGVDNAVDYAPGLVAAGLDRGWAEATSEAVGDALPKAIGWLAHTVEIESLLTEIGDAANRISNLIASAKQYSQMDRAPQQRVDVTELLDSTLAIMRHKVGPGISVVTDYDPDAPQIEVYAAELNQVWTNLIHNAIDAMDGSGTLTVRTVAEPDALLVEIGDTGSGVPQEIQDRIFEPFFTTKPVGHGTGLGLDIAWRIVVDRHGGDLQVHSVPGDTRFQTRIPLRPPAIADSGDNNSSGG</sequence>
<evidence type="ECO:0000313" key="8">
    <source>
        <dbReference type="Proteomes" id="UP000237846"/>
    </source>
</evidence>
<keyword evidence="3 7" id="KW-0808">Transferase</keyword>
<dbReference type="PRINTS" id="PR00344">
    <property type="entry name" value="BCTRLSENSOR"/>
</dbReference>
<evidence type="ECO:0000256" key="4">
    <source>
        <dbReference type="ARBA" id="ARBA00023012"/>
    </source>
</evidence>
<feature type="domain" description="Histidine kinase" evidence="6">
    <location>
        <begin position="303"/>
        <end position="471"/>
    </location>
</feature>
<dbReference type="PANTHER" id="PTHR43065">
    <property type="entry name" value="SENSOR HISTIDINE KINASE"/>
    <property type="match status" value="1"/>
</dbReference>
<dbReference type="GO" id="GO:0004673">
    <property type="term" value="F:protein histidine kinase activity"/>
    <property type="evidence" value="ECO:0007669"/>
    <property type="project" value="UniProtKB-EC"/>
</dbReference>
<feature type="domain" description="Cyclic nucleotide-binding" evidence="5">
    <location>
        <begin position="15"/>
        <end position="124"/>
    </location>
</feature>
<evidence type="ECO:0000313" key="7">
    <source>
        <dbReference type="EMBL" id="PRY00414.1"/>
    </source>
</evidence>
<dbReference type="InterPro" id="IPR014710">
    <property type="entry name" value="RmlC-like_jellyroll"/>
</dbReference>
<dbReference type="Gene3D" id="3.30.565.10">
    <property type="entry name" value="Histidine kinase-like ATPase, C-terminal domain"/>
    <property type="match status" value="1"/>
</dbReference>
<dbReference type="OrthoDB" id="1931120at2"/>
<dbReference type="Proteomes" id="UP000237846">
    <property type="component" value="Unassembled WGS sequence"/>
</dbReference>
<keyword evidence="3 7" id="KW-0418">Kinase</keyword>
<dbReference type="SUPFAM" id="SSF55874">
    <property type="entry name" value="ATPase domain of HSP90 chaperone/DNA topoisomerase II/histidine kinase"/>
    <property type="match status" value="1"/>
</dbReference>
<dbReference type="PANTHER" id="PTHR43065:SF48">
    <property type="entry name" value="HISTIDINE KINASE"/>
    <property type="match status" value="1"/>
</dbReference>
<organism evidence="7 8">
    <name type="scientific">Allonocardiopsis opalescens</name>
    <dbReference type="NCBI Taxonomy" id="1144618"/>
    <lineage>
        <taxon>Bacteria</taxon>
        <taxon>Bacillati</taxon>
        <taxon>Actinomycetota</taxon>
        <taxon>Actinomycetes</taxon>
        <taxon>Streptosporangiales</taxon>
        <taxon>Allonocardiopsis</taxon>
    </lineage>
</organism>
<proteinExistence type="predicted"/>
<comment type="catalytic activity">
    <reaction evidence="1">
        <text>ATP + protein L-histidine = ADP + protein N-phospho-L-histidine.</text>
        <dbReference type="EC" id="2.7.13.3"/>
    </reaction>
</comment>
<dbReference type="SMART" id="SM00387">
    <property type="entry name" value="HATPase_c"/>
    <property type="match status" value="1"/>
</dbReference>
<gene>
    <name evidence="7" type="ORF">CLV72_10243</name>
</gene>
<comment type="caution">
    <text evidence="7">The sequence shown here is derived from an EMBL/GenBank/DDBJ whole genome shotgun (WGS) entry which is preliminary data.</text>
</comment>
<evidence type="ECO:0000256" key="3">
    <source>
        <dbReference type="ARBA" id="ARBA00022777"/>
    </source>
</evidence>
<dbReference type="Pfam" id="PF00027">
    <property type="entry name" value="cNMP_binding"/>
    <property type="match status" value="1"/>
</dbReference>
<dbReference type="RefSeq" id="WP_106241679.1">
    <property type="nucleotide sequence ID" value="NZ_PVZC01000002.1"/>
</dbReference>
<dbReference type="AlphaFoldDB" id="A0A2T0Q978"/>
<dbReference type="SUPFAM" id="SSF51206">
    <property type="entry name" value="cAMP-binding domain-like"/>
    <property type="match status" value="1"/>
</dbReference>
<dbReference type="InterPro" id="IPR003594">
    <property type="entry name" value="HATPase_dom"/>
</dbReference>
<dbReference type="Gene3D" id="1.10.287.130">
    <property type="match status" value="1"/>
</dbReference>
<dbReference type="Pfam" id="PF02518">
    <property type="entry name" value="HATPase_c"/>
    <property type="match status" value="1"/>
</dbReference>
<reference evidence="7 8" key="1">
    <citation type="submission" date="2018-03" db="EMBL/GenBank/DDBJ databases">
        <title>Genomic Encyclopedia of Archaeal and Bacterial Type Strains, Phase II (KMG-II): from individual species to whole genera.</title>
        <authorList>
            <person name="Goeker M."/>
        </authorList>
    </citation>
    <scope>NUCLEOTIDE SEQUENCE [LARGE SCALE GENOMIC DNA]</scope>
    <source>
        <strain evidence="7 8">DSM 45601</strain>
    </source>
</reference>
<dbReference type="EMBL" id="PVZC01000002">
    <property type="protein sequence ID" value="PRY00414.1"/>
    <property type="molecule type" value="Genomic_DNA"/>
</dbReference>
<dbReference type="InterPro" id="IPR005467">
    <property type="entry name" value="His_kinase_dom"/>
</dbReference>
<dbReference type="Gene3D" id="2.60.120.10">
    <property type="entry name" value="Jelly Rolls"/>
    <property type="match status" value="1"/>
</dbReference>
<keyword evidence="8" id="KW-1185">Reference proteome</keyword>
<dbReference type="CDD" id="cd00038">
    <property type="entry name" value="CAP_ED"/>
    <property type="match status" value="1"/>
</dbReference>
<evidence type="ECO:0000256" key="2">
    <source>
        <dbReference type="ARBA" id="ARBA00012438"/>
    </source>
</evidence>
<accession>A0A2T0Q978</accession>
<dbReference type="SMART" id="SM00100">
    <property type="entry name" value="cNMP"/>
    <property type="match status" value="1"/>
</dbReference>
<protein>
    <recommendedName>
        <fullName evidence="2">histidine kinase</fullName>
        <ecNumber evidence="2">2.7.13.3</ecNumber>
    </recommendedName>
</protein>
<dbReference type="InterPro" id="IPR000595">
    <property type="entry name" value="cNMP-bd_dom"/>
</dbReference>
<dbReference type="PROSITE" id="PS50109">
    <property type="entry name" value="HIS_KIN"/>
    <property type="match status" value="1"/>
</dbReference>